<sequence>MDGGAGLSSTPLLTFTDIYFIGGAGLSSTPLLTFTDIYFINTDQDQKFLDPHHTFTSGLEDP</sequence>
<reference evidence="1" key="1">
    <citation type="journal article" date="2019" name="Science">
        <title>Mutation of a bHLH transcription factor allowed almond domestication.</title>
        <authorList>
            <person name="Sanchez-Perez R."/>
            <person name="Pavan S."/>
            <person name="Mazzeo R."/>
            <person name="Moldovan C."/>
            <person name="Aiese Cigliano R."/>
            <person name="Del Cueto J."/>
            <person name="Ricciardi F."/>
            <person name="Lotti C."/>
            <person name="Ricciardi L."/>
            <person name="Dicenta F."/>
            <person name="Lopez-Marques R.L."/>
            <person name="Lindberg Moller B."/>
        </authorList>
    </citation>
    <scope>NUCLEOTIDE SEQUENCE</scope>
</reference>
<name>A0A5H2Y5Z1_PRUDU</name>
<dbReference type="AlphaFoldDB" id="A0A5H2Y5Z1"/>
<evidence type="ECO:0000313" key="1">
    <source>
        <dbReference type="EMBL" id="BBN69596.1"/>
    </source>
</evidence>
<organism evidence="1">
    <name type="scientific">Prunus dulcis</name>
    <name type="common">Almond</name>
    <name type="synonym">Amygdalus dulcis</name>
    <dbReference type="NCBI Taxonomy" id="3755"/>
    <lineage>
        <taxon>Eukaryota</taxon>
        <taxon>Viridiplantae</taxon>
        <taxon>Streptophyta</taxon>
        <taxon>Embryophyta</taxon>
        <taxon>Tracheophyta</taxon>
        <taxon>Spermatophyta</taxon>
        <taxon>Magnoliopsida</taxon>
        <taxon>eudicotyledons</taxon>
        <taxon>Gunneridae</taxon>
        <taxon>Pentapetalae</taxon>
        <taxon>rosids</taxon>
        <taxon>fabids</taxon>
        <taxon>Rosales</taxon>
        <taxon>Rosaceae</taxon>
        <taxon>Amygdaloideae</taxon>
        <taxon>Amygdaleae</taxon>
        <taxon>Prunus</taxon>
    </lineage>
</organism>
<gene>
    <name evidence="1" type="ORF">Prudu_1041S000400</name>
</gene>
<protein>
    <submittedName>
        <fullName evidence="1">Uncharacterized protein</fullName>
    </submittedName>
</protein>
<proteinExistence type="predicted"/>
<accession>A0A5H2Y5Z1</accession>
<dbReference type="EMBL" id="AP021378">
    <property type="protein sequence ID" value="BBN69596.1"/>
    <property type="molecule type" value="Genomic_DNA"/>
</dbReference>